<dbReference type="InterPro" id="IPR006172">
    <property type="entry name" value="DNA-dir_DNA_pol_B"/>
</dbReference>
<evidence type="ECO:0000313" key="10">
    <source>
        <dbReference type="EMBL" id="ALU11603.1"/>
    </source>
</evidence>
<keyword evidence="11" id="KW-1185">Reference proteome</keyword>
<dbReference type="AlphaFoldDB" id="A0A0U3EAY0"/>
<dbReference type="InterPro" id="IPR006133">
    <property type="entry name" value="DNA-dir_DNA_pol_B_exonuc"/>
</dbReference>
<keyword evidence="4 7" id="KW-0239">DNA-directed DNA polymerase</keyword>
<evidence type="ECO:0000256" key="4">
    <source>
        <dbReference type="ARBA" id="ARBA00022932"/>
    </source>
</evidence>
<keyword evidence="7" id="KW-0235">DNA replication</keyword>
<dbReference type="PANTHER" id="PTHR10322">
    <property type="entry name" value="DNA POLYMERASE CATALYTIC SUBUNIT"/>
    <property type="match status" value="1"/>
</dbReference>
<dbReference type="SUPFAM" id="SSF56672">
    <property type="entry name" value="DNA/RNA polymerases"/>
    <property type="match status" value="1"/>
</dbReference>
<dbReference type="InterPro" id="IPR042087">
    <property type="entry name" value="DNA_pol_B_thumb"/>
</dbReference>
<dbReference type="Pfam" id="PF00136">
    <property type="entry name" value="DNA_pol_B"/>
    <property type="match status" value="1"/>
</dbReference>
<evidence type="ECO:0000256" key="1">
    <source>
        <dbReference type="ARBA" id="ARBA00005755"/>
    </source>
</evidence>
<dbReference type="Pfam" id="PF03104">
    <property type="entry name" value="DNA_pol_B_exo1"/>
    <property type="match status" value="1"/>
</dbReference>
<keyword evidence="5 7" id="KW-0238">DNA-binding</keyword>
<dbReference type="KEGG" id="iis:EYM_02980"/>
<dbReference type="Gene3D" id="1.10.132.60">
    <property type="entry name" value="DNA polymerase family B, C-terminal domain"/>
    <property type="match status" value="1"/>
</dbReference>
<comment type="catalytic activity">
    <reaction evidence="6 7">
        <text>DNA(n) + a 2'-deoxyribonucleoside 5'-triphosphate = DNA(n+1) + diphosphate</text>
        <dbReference type="Rhea" id="RHEA:22508"/>
        <dbReference type="Rhea" id="RHEA-COMP:17339"/>
        <dbReference type="Rhea" id="RHEA-COMP:17340"/>
        <dbReference type="ChEBI" id="CHEBI:33019"/>
        <dbReference type="ChEBI" id="CHEBI:61560"/>
        <dbReference type="ChEBI" id="CHEBI:173112"/>
        <dbReference type="EC" id="2.7.7.7"/>
    </reaction>
</comment>
<dbReference type="InterPro" id="IPR036397">
    <property type="entry name" value="RNaseH_sf"/>
</dbReference>
<organism evidence="10 11">
    <name type="scientific">Ignicoccus islandicus DSM 13165</name>
    <dbReference type="NCBI Taxonomy" id="940295"/>
    <lineage>
        <taxon>Archaea</taxon>
        <taxon>Thermoproteota</taxon>
        <taxon>Thermoprotei</taxon>
        <taxon>Desulfurococcales</taxon>
        <taxon>Desulfurococcaceae</taxon>
        <taxon>Ignicoccus</taxon>
    </lineage>
</organism>
<dbReference type="PANTHER" id="PTHR10322:SF23">
    <property type="entry name" value="DNA POLYMERASE DELTA CATALYTIC SUBUNIT"/>
    <property type="match status" value="1"/>
</dbReference>
<keyword evidence="2 7" id="KW-0808">Transferase</keyword>
<sequence length="802" mass="92696">MKEETMRFYLLDVSYETEMSKPVILLWGVNEGNERVLLKDPRFRPYFYVLLREGVDSVSVKNEIMKLSKPKSPIISVEEVKKKYFGRPRSALKVTTVIPEYVREYRELVRTIDGVEDVLEADIRFSMRYIIDKGLKPHAWYDVKVKELGKSPVYRVDNVYEVLEDLREVHSDERPELRALSFDIEVYNKSGTPRPESDPIISVAIATRDKVMSKVAETKSDLEVIKWFKETVLELDPDLVYGYNCNNFDWPYLIERSKRIGIKLDVGRKVGVLPTSGAYGHYSIPGRLNVDIYDFAKDVYEIKVKTLENVADYLGVMKKEDRVIIPGHEIYKYWEDPSLRETLRKYNEADALSTYLLAEIFVPFGEQLSYLTGLPLDQVGAAPVGFKVEWYLMRIAYSVNELVPNRVERKVQSYKGAIVLKPIRGVHENVAVLDFSSMYPNIMIKYNVGPDTLVRPGEKYDPNDVYVAPSGHKFRKRPDAFFKISLVQLLELRKEIKNKLKELDPSSPQYKILDDRQKAVKVLANAHYGYMGWPHARWYCRECAEAVTSWGRKLITESIELARKLGLKVIYGDTDSLFVIYDKEKVEKLIKVIEEKLGFEVKIDKIYKKLFFTEAKKRYAGITQDGRIDIVGFEAVRGDWAEIAKEVQEKVIELVLKEGDTKKAIEYVRDVISKLKKGQIPIEKLVIWKTLEKRLDEYKVEAPHVSAAKYAVERGYEVRKGDKIGYVIVKGAGKLSKRAKPWFLSSVEEIDTSYYIDHQIIPAAMRILGYFGVTEDMLKGRAYGLMAFFRKESENESKDKRA</sequence>
<feature type="domain" description="DNA-directed DNA polymerase family B multifunctional" evidence="8">
    <location>
        <begin position="386"/>
        <end position="768"/>
    </location>
</feature>
<dbReference type="STRING" id="940295.EYM_02980"/>
<dbReference type="GO" id="GO:0000166">
    <property type="term" value="F:nucleotide binding"/>
    <property type="evidence" value="ECO:0007669"/>
    <property type="project" value="InterPro"/>
</dbReference>
<accession>A0A0U3EAY0</accession>
<feature type="domain" description="DNA-directed DNA polymerase family B exonuclease" evidence="9">
    <location>
        <begin position="117"/>
        <end position="310"/>
    </location>
</feature>
<dbReference type="InterPro" id="IPR050240">
    <property type="entry name" value="DNA_pol_type-B"/>
</dbReference>
<dbReference type="EMBL" id="CP006867">
    <property type="protein sequence ID" value="ALU11603.1"/>
    <property type="molecule type" value="Genomic_DNA"/>
</dbReference>
<dbReference type="Proteomes" id="UP000060778">
    <property type="component" value="Chromosome"/>
</dbReference>
<dbReference type="RefSeq" id="WP_075049586.1">
    <property type="nucleotide sequence ID" value="NZ_CP006867.1"/>
</dbReference>
<dbReference type="NCBIfam" id="TIGR00592">
    <property type="entry name" value="pol2"/>
    <property type="match status" value="1"/>
</dbReference>
<dbReference type="InterPro" id="IPR023211">
    <property type="entry name" value="DNA_pol_palm_dom_sf"/>
</dbReference>
<dbReference type="EC" id="2.7.7.7" evidence="7"/>
<evidence type="ECO:0000259" key="9">
    <source>
        <dbReference type="Pfam" id="PF03104"/>
    </source>
</evidence>
<evidence type="ECO:0000256" key="2">
    <source>
        <dbReference type="ARBA" id="ARBA00022679"/>
    </source>
</evidence>
<dbReference type="InterPro" id="IPR006134">
    <property type="entry name" value="DNA-dir_DNA_pol_B_multi_dom"/>
</dbReference>
<reference evidence="10 11" key="1">
    <citation type="submission" date="2013-11" db="EMBL/GenBank/DDBJ databases">
        <title>Comparative genomics of Ignicoccus.</title>
        <authorList>
            <person name="Podar M."/>
        </authorList>
    </citation>
    <scope>NUCLEOTIDE SEQUENCE [LARGE SCALE GENOMIC DNA]</scope>
    <source>
        <strain evidence="10 11">DSM 13165</strain>
    </source>
</reference>
<dbReference type="CDD" id="cd05781">
    <property type="entry name" value="DNA_polB_B3_exo"/>
    <property type="match status" value="1"/>
</dbReference>
<dbReference type="SUPFAM" id="SSF53098">
    <property type="entry name" value="Ribonuclease H-like"/>
    <property type="match status" value="1"/>
</dbReference>
<dbReference type="PATRIC" id="fig|940295.4.peg.581"/>
<comment type="similarity">
    <text evidence="1 7">Belongs to the DNA polymerase type-B family.</text>
</comment>
<dbReference type="Gene3D" id="1.10.287.690">
    <property type="entry name" value="Helix hairpin bin"/>
    <property type="match status" value="1"/>
</dbReference>
<evidence type="ECO:0000256" key="6">
    <source>
        <dbReference type="ARBA" id="ARBA00049244"/>
    </source>
</evidence>
<evidence type="ECO:0000313" key="11">
    <source>
        <dbReference type="Proteomes" id="UP000060778"/>
    </source>
</evidence>
<protein>
    <recommendedName>
        <fullName evidence="7">DNA polymerase</fullName>
        <ecNumber evidence="7">2.7.7.7</ecNumber>
    </recommendedName>
</protein>
<dbReference type="GO" id="GO:0006261">
    <property type="term" value="P:DNA-templated DNA replication"/>
    <property type="evidence" value="ECO:0007669"/>
    <property type="project" value="TreeGrafter"/>
</dbReference>
<gene>
    <name evidence="10" type="ORF">EYM_02980</name>
</gene>
<dbReference type="PROSITE" id="PS00116">
    <property type="entry name" value="DNA_POLYMERASE_B"/>
    <property type="match status" value="1"/>
</dbReference>
<keyword evidence="3 7" id="KW-0548">Nucleotidyltransferase</keyword>
<dbReference type="GeneID" id="30679989"/>
<evidence type="ECO:0000256" key="5">
    <source>
        <dbReference type="ARBA" id="ARBA00023125"/>
    </source>
</evidence>
<dbReference type="GO" id="GO:0003677">
    <property type="term" value="F:DNA binding"/>
    <property type="evidence" value="ECO:0007669"/>
    <property type="project" value="UniProtKB-KW"/>
</dbReference>
<evidence type="ECO:0000256" key="7">
    <source>
        <dbReference type="RuleBase" id="RU000442"/>
    </source>
</evidence>
<dbReference type="CDD" id="cd05536">
    <property type="entry name" value="POLBc_B3"/>
    <property type="match status" value="1"/>
</dbReference>
<dbReference type="InterPro" id="IPR017964">
    <property type="entry name" value="DNA-dir_DNA_pol_B_CS"/>
</dbReference>
<dbReference type="GO" id="GO:0003887">
    <property type="term" value="F:DNA-directed DNA polymerase activity"/>
    <property type="evidence" value="ECO:0007669"/>
    <property type="project" value="UniProtKB-KW"/>
</dbReference>
<proteinExistence type="inferred from homology"/>
<dbReference type="PRINTS" id="PR00106">
    <property type="entry name" value="DNAPOLB"/>
</dbReference>
<dbReference type="SMART" id="SM00486">
    <property type="entry name" value="POLBc"/>
    <property type="match status" value="1"/>
</dbReference>
<name>A0A0U3EAY0_9CREN</name>
<evidence type="ECO:0000259" key="8">
    <source>
        <dbReference type="Pfam" id="PF00136"/>
    </source>
</evidence>
<dbReference type="OrthoDB" id="323192at2157"/>
<evidence type="ECO:0000256" key="3">
    <source>
        <dbReference type="ARBA" id="ARBA00022695"/>
    </source>
</evidence>
<dbReference type="Gene3D" id="3.90.1600.10">
    <property type="entry name" value="Palm domain of DNA polymerase"/>
    <property type="match status" value="1"/>
</dbReference>
<dbReference type="InterPro" id="IPR012337">
    <property type="entry name" value="RNaseH-like_sf"/>
</dbReference>
<dbReference type="InterPro" id="IPR043502">
    <property type="entry name" value="DNA/RNA_pol_sf"/>
</dbReference>
<dbReference type="Gene3D" id="3.30.342.10">
    <property type="entry name" value="DNA Polymerase, chain B, domain 1"/>
    <property type="match status" value="1"/>
</dbReference>
<dbReference type="Gene3D" id="3.30.420.10">
    <property type="entry name" value="Ribonuclease H-like superfamily/Ribonuclease H"/>
    <property type="match status" value="1"/>
</dbReference>